<dbReference type="EMBL" id="FMTP01000010">
    <property type="protein sequence ID" value="SCW95589.1"/>
    <property type="molecule type" value="Genomic_DNA"/>
</dbReference>
<dbReference type="InterPro" id="IPR003115">
    <property type="entry name" value="ParB_N"/>
</dbReference>
<organism evidence="2 3">
    <name type="scientific">Ancylobacter rudongensis</name>
    <dbReference type="NCBI Taxonomy" id="177413"/>
    <lineage>
        <taxon>Bacteria</taxon>
        <taxon>Pseudomonadati</taxon>
        <taxon>Pseudomonadota</taxon>
        <taxon>Alphaproteobacteria</taxon>
        <taxon>Hyphomicrobiales</taxon>
        <taxon>Xanthobacteraceae</taxon>
        <taxon>Ancylobacter</taxon>
    </lineage>
</organism>
<dbReference type="RefSeq" id="WP_091444112.1">
    <property type="nucleotide sequence ID" value="NZ_FMTP01000010.1"/>
</dbReference>
<dbReference type="PANTHER" id="PTHR33375:SF1">
    <property type="entry name" value="CHROMOSOME-PARTITIONING PROTEIN PARB-RELATED"/>
    <property type="match status" value="1"/>
</dbReference>
<evidence type="ECO:0000313" key="3">
    <source>
        <dbReference type="Proteomes" id="UP000198889"/>
    </source>
</evidence>
<dbReference type="GO" id="GO:0045881">
    <property type="term" value="P:positive regulation of sporulation resulting in formation of a cellular spore"/>
    <property type="evidence" value="ECO:0007669"/>
    <property type="project" value="TreeGrafter"/>
</dbReference>
<dbReference type="AlphaFoldDB" id="A0A1G4US06"/>
<dbReference type="SMART" id="SM00470">
    <property type="entry name" value="ParB"/>
    <property type="match status" value="1"/>
</dbReference>
<dbReference type="Pfam" id="PF02195">
    <property type="entry name" value="ParB_N"/>
    <property type="match status" value="1"/>
</dbReference>
<protein>
    <submittedName>
        <fullName evidence="2">ParB-like nuclease domain-containing protein</fullName>
    </submittedName>
</protein>
<dbReference type="InterPro" id="IPR050336">
    <property type="entry name" value="Chromosome_partition/occlusion"/>
</dbReference>
<dbReference type="SUPFAM" id="SSF110849">
    <property type="entry name" value="ParB/Sulfiredoxin"/>
    <property type="match status" value="1"/>
</dbReference>
<accession>A0A1G4US06</accession>
<sequence length="224" mass="24788">MSHTSSIEIWDIEKIIPYEANAKKHPKEQVKKLAQAITKFGWTQPIVVDVDGVIIAGHGRRLAALELKLTKVPVIHRADLTKAEADALRLADNRVASTDYDQALIQDELRRLADELEGSQITLLDIGFDEKELEFTMSDLGEVNDDFFVEDVGEAVEQQKKENAKAIEATDDVAAPIGDAFGFKRVSIAQSRAIREMMSTIETSTGKVGPEALILFLSDALNRK</sequence>
<dbReference type="GO" id="GO:0005694">
    <property type="term" value="C:chromosome"/>
    <property type="evidence" value="ECO:0007669"/>
    <property type="project" value="TreeGrafter"/>
</dbReference>
<gene>
    <name evidence="2" type="ORF">SAMN05660859_0061</name>
</gene>
<dbReference type="CDD" id="cd16403">
    <property type="entry name" value="ParB_N_like_MT"/>
    <property type="match status" value="1"/>
</dbReference>
<reference evidence="3" key="1">
    <citation type="submission" date="2016-10" db="EMBL/GenBank/DDBJ databases">
        <authorList>
            <person name="Varghese N."/>
            <person name="Submissions S."/>
        </authorList>
    </citation>
    <scope>NUCLEOTIDE SEQUENCE [LARGE SCALE GENOMIC DNA]</scope>
    <source>
        <strain evidence="3">CGMCC 1.1761</strain>
    </source>
</reference>
<dbReference type="Proteomes" id="UP000198889">
    <property type="component" value="Unassembled WGS sequence"/>
</dbReference>
<dbReference type="Gene3D" id="3.90.1530.10">
    <property type="entry name" value="Conserved hypothetical protein from pyrococcus furiosus pfu- 392566-001, ParB domain"/>
    <property type="match status" value="1"/>
</dbReference>
<dbReference type="PANTHER" id="PTHR33375">
    <property type="entry name" value="CHROMOSOME-PARTITIONING PROTEIN PARB-RELATED"/>
    <property type="match status" value="1"/>
</dbReference>
<feature type="domain" description="ParB-like N-terminal" evidence="1">
    <location>
        <begin position="8"/>
        <end position="94"/>
    </location>
</feature>
<evidence type="ECO:0000313" key="2">
    <source>
        <dbReference type="EMBL" id="SCW95589.1"/>
    </source>
</evidence>
<name>A0A1G4US06_9HYPH</name>
<dbReference type="InterPro" id="IPR036086">
    <property type="entry name" value="ParB/Sulfiredoxin_sf"/>
</dbReference>
<evidence type="ECO:0000259" key="1">
    <source>
        <dbReference type="SMART" id="SM00470"/>
    </source>
</evidence>
<proteinExistence type="predicted"/>
<dbReference type="STRING" id="177413.SAMN05660859_0061"/>
<keyword evidence="3" id="KW-1185">Reference proteome</keyword>
<dbReference type="GO" id="GO:0007059">
    <property type="term" value="P:chromosome segregation"/>
    <property type="evidence" value="ECO:0007669"/>
    <property type="project" value="TreeGrafter"/>
</dbReference>